<reference evidence="5" key="1">
    <citation type="journal article" date="2018" name="Nat. Microbiol.">
        <title>Leveraging single-cell genomics to expand the fungal tree of life.</title>
        <authorList>
            <person name="Ahrendt S.R."/>
            <person name="Quandt C.A."/>
            <person name="Ciobanu D."/>
            <person name="Clum A."/>
            <person name="Salamov A."/>
            <person name="Andreopoulos B."/>
            <person name="Cheng J.F."/>
            <person name="Woyke T."/>
            <person name="Pelin A."/>
            <person name="Henrissat B."/>
            <person name="Reynolds N.K."/>
            <person name="Benny G.L."/>
            <person name="Smith M.E."/>
            <person name="James T.Y."/>
            <person name="Grigoriev I.V."/>
        </authorList>
    </citation>
    <scope>NUCLEOTIDE SEQUENCE [LARGE SCALE GENOMIC DNA]</scope>
    <source>
        <strain evidence="5">RSA 468</strain>
    </source>
</reference>
<keyword evidence="4" id="KW-0378">Hydrolase</keyword>
<protein>
    <submittedName>
        <fullName evidence="4">Alpha/Beta hydrolase protein</fullName>
    </submittedName>
</protein>
<evidence type="ECO:0000256" key="1">
    <source>
        <dbReference type="SAM" id="MobiDB-lite"/>
    </source>
</evidence>
<proteinExistence type="predicted"/>
<sequence length="417" mass="45899">MRAALILPTATALVIGWASEVHAMPYPPTDGTQGQSSWFSAAPWKVWGNVPPSDIENQRDGNPEVDPALDEQYNNGAACDISELERSWAEHDDVPTKEVKRYKYLRNYAFAAYQLMETLAEEVGNDGYINTESVNIFESPSTVACHGFVAEDNEGENIYVSFRGSTPKAKVTFVYDAMGWTMAHSRAKNIYFLGHSLGGAIANLAAFDYSSVYKGKKILAHHLVTFGSPPVGNREFVKQYNSRLIPSTLVTSGFDLVPNFHLRGTYFHVKNEIYILPGGKRTIKCVYDDETFANDPACSPDQSLMNCSIADHSNYWGLTGYVPAPGISKSSNPKLKGKLVKQPTNAQLEVLESIGNTAELNDKTLESVLGDDEGGSDDDYYDAQDYGEFPEPNLDDDGITSIPYPDLIGQSDRTVLI</sequence>
<keyword evidence="5" id="KW-1185">Reference proteome</keyword>
<gene>
    <name evidence="4" type="ORF">BJ085DRAFT_28553</name>
</gene>
<dbReference type="CDD" id="cd00519">
    <property type="entry name" value="Lipase_3"/>
    <property type="match status" value="1"/>
</dbReference>
<evidence type="ECO:0000313" key="4">
    <source>
        <dbReference type="EMBL" id="RKP35952.1"/>
    </source>
</evidence>
<dbReference type="InterPro" id="IPR029058">
    <property type="entry name" value="AB_hydrolase_fold"/>
</dbReference>
<organism evidence="4 5">
    <name type="scientific">Dimargaris cristalligena</name>
    <dbReference type="NCBI Taxonomy" id="215637"/>
    <lineage>
        <taxon>Eukaryota</taxon>
        <taxon>Fungi</taxon>
        <taxon>Fungi incertae sedis</taxon>
        <taxon>Zoopagomycota</taxon>
        <taxon>Kickxellomycotina</taxon>
        <taxon>Dimargaritomycetes</taxon>
        <taxon>Dimargaritales</taxon>
        <taxon>Dimargaritaceae</taxon>
        <taxon>Dimargaris</taxon>
    </lineage>
</organism>
<dbReference type="PANTHER" id="PTHR45856">
    <property type="entry name" value="ALPHA/BETA-HYDROLASES SUPERFAMILY PROTEIN"/>
    <property type="match status" value="1"/>
</dbReference>
<dbReference type="SUPFAM" id="SSF53474">
    <property type="entry name" value="alpha/beta-Hydrolases"/>
    <property type="match status" value="1"/>
</dbReference>
<evidence type="ECO:0000313" key="5">
    <source>
        <dbReference type="Proteomes" id="UP000268162"/>
    </source>
</evidence>
<evidence type="ECO:0000259" key="3">
    <source>
        <dbReference type="Pfam" id="PF01764"/>
    </source>
</evidence>
<dbReference type="Gene3D" id="3.40.50.1820">
    <property type="entry name" value="alpha/beta hydrolase"/>
    <property type="match status" value="1"/>
</dbReference>
<feature type="signal peptide" evidence="2">
    <location>
        <begin position="1"/>
        <end position="23"/>
    </location>
</feature>
<name>A0A4P9ZT90_9FUNG</name>
<dbReference type="InterPro" id="IPR051218">
    <property type="entry name" value="Sec_MonoDiacylglyc_Lipase"/>
</dbReference>
<feature type="compositionally biased region" description="Acidic residues" evidence="1">
    <location>
        <begin position="369"/>
        <end position="382"/>
    </location>
</feature>
<dbReference type="GO" id="GO:0016787">
    <property type="term" value="F:hydrolase activity"/>
    <property type="evidence" value="ECO:0007669"/>
    <property type="project" value="UniProtKB-KW"/>
</dbReference>
<accession>A0A4P9ZT90</accession>
<feature type="chain" id="PRO_5020238498" evidence="2">
    <location>
        <begin position="24"/>
        <end position="417"/>
    </location>
</feature>
<dbReference type="AlphaFoldDB" id="A0A4P9ZT90"/>
<feature type="domain" description="Fungal lipase-type" evidence="3">
    <location>
        <begin position="187"/>
        <end position="260"/>
    </location>
</feature>
<keyword evidence="2" id="KW-0732">Signal</keyword>
<dbReference type="Pfam" id="PF01764">
    <property type="entry name" value="Lipase_3"/>
    <property type="match status" value="1"/>
</dbReference>
<dbReference type="PANTHER" id="PTHR45856:SF25">
    <property type="entry name" value="FUNGAL LIPASE-LIKE DOMAIN-CONTAINING PROTEIN"/>
    <property type="match status" value="1"/>
</dbReference>
<evidence type="ECO:0000256" key="2">
    <source>
        <dbReference type="SAM" id="SignalP"/>
    </source>
</evidence>
<dbReference type="GO" id="GO:0006629">
    <property type="term" value="P:lipid metabolic process"/>
    <property type="evidence" value="ECO:0007669"/>
    <property type="project" value="InterPro"/>
</dbReference>
<dbReference type="EMBL" id="ML002748">
    <property type="protein sequence ID" value="RKP35952.1"/>
    <property type="molecule type" value="Genomic_DNA"/>
</dbReference>
<dbReference type="InterPro" id="IPR002921">
    <property type="entry name" value="Fungal_lipase-type"/>
</dbReference>
<feature type="region of interest" description="Disordered" evidence="1">
    <location>
        <begin position="367"/>
        <end position="398"/>
    </location>
</feature>
<dbReference type="Proteomes" id="UP000268162">
    <property type="component" value="Unassembled WGS sequence"/>
</dbReference>